<organism evidence="19 20">
    <name type="scientific">[Clostridium] hylemonae DSM 15053</name>
    <dbReference type="NCBI Taxonomy" id="553973"/>
    <lineage>
        <taxon>Bacteria</taxon>
        <taxon>Bacillati</taxon>
        <taxon>Bacillota</taxon>
        <taxon>Clostridia</taxon>
        <taxon>Lachnospirales</taxon>
        <taxon>Lachnospiraceae</taxon>
    </lineage>
</organism>
<evidence type="ECO:0000259" key="18">
    <source>
        <dbReference type="Pfam" id="PF07992"/>
    </source>
</evidence>
<feature type="disulfide bond" description="Redox-active" evidence="15">
    <location>
        <begin position="47"/>
        <end position="52"/>
    </location>
</feature>
<evidence type="ECO:0000256" key="7">
    <source>
        <dbReference type="ARBA" id="ARBA00022827"/>
    </source>
</evidence>
<dbReference type="PRINTS" id="PR00368">
    <property type="entry name" value="FADPNR"/>
</dbReference>
<accession>C0C0T2</accession>
<dbReference type="GO" id="GO:0005737">
    <property type="term" value="C:cytoplasm"/>
    <property type="evidence" value="ECO:0007669"/>
    <property type="project" value="UniProtKB-SubCell"/>
</dbReference>
<comment type="miscellaneous">
    <text evidence="16">The active site is a redox-active disulfide bond.</text>
</comment>
<evidence type="ECO:0000256" key="16">
    <source>
        <dbReference type="RuleBase" id="RU003692"/>
    </source>
</evidence>
<dbReference type="FunFam" id="3.30.390.30:FF:000001">
    <property type="entry name" value="Dihydrolipoyl dehydrogenase"/>
    <property type="match status" value="1"/>
</dbReference>
<reference evidence="19" key="1">
    <citation type="submission" date="2009-02" db="EMBL/GenBank/DDBJ databases">
        <authorList>
            <person name="Fulton L."/>
            <person name="Clifton S."/>
            <person name="Fulton B."/>
            <person name="Xu J."/>
            <person name="Minx P."/>
            <person name="Pepin K.H."/>
            <person name="Johnson M."/>
            <person name="Bhonagiri V."/>
            <person name="Nash W.E."/>
            <person name="Mardis E.R."/>
            <person name="Wilson R.K."/>
        </authorList>
    </citation>
    <scope>NUCLEOTIDE SEQUENCE [LARGE SCALE GENOMIC DNA]</scope>
    <source>
        <strain evidence="19">DSM 15053</strain>
    </source>
</reference>
<gene>
    <name evidence="19" type="primary">lpdA</name>
    <name evidence="19" type="ORF">CLOHYLEM_05686</name>
</gene>
<dbReference type="PANTHER" id="PTHR22912">
    <property type="entry name" value="DISULFIDE OXIDOREDUCTASE"/>
    <property type="match status" value="1"/>
</dbReference>
<dbReference type="EC" id="1.8.1.4" evidence="3 16"/>
<dbReference type="GO" id="GO:0006103">
    <property type="term" value="P:2-oxoglutarate metabolic process"/>
    <property type="evidence" value="ECO:0007669"/>
    <property type="project" value="TreeGrafter"/>
</dbReference>
<keyword evidence="8 16" id="KW-0560">Oxidoreductase</keyword>
<dbReference type="OrthoDB" id="9807946at2"/>
<evidence type="ECO:0000256" key="14">
    <source>
        <dbReference type="PIRSR" id="PIRSR000350-3"/>
    </source>
</evidence>
<keyword evidence="7 14" id="KW-0274">FAD</keyword>
<keyword evidence="20" id="KW-1185">Reference proteome</keyword>
<feature type="binding site" evidence="14">
    <location>
        <begin position="178"/>
        <end position="185"/>
    </location>
    <ligand>
        <name>NAD(+)</name>
        <dbReference type="ChEBI" id="CHEBI:57540"/>
    </ligand>
</feature>
<feature type="binding site" evidence="14">
    <location>
        <position position="201"/>
    </location>
    <ligand>
        <name>NAD(+)</name>
        <dbReference type="ChEBI" id="CHEBI:57540"/>
    </ligand>
</feature>
<evidence type="ECO:0000256" key="15">
    <source>
        <dbReference type="PIRSR" id="PIRSR000350-4"/>
    </source>
</evidence>
<dbReference type="PRINTS" id="PR00411">
    <property type="entry name" value="PNDRDTASEI"/>
</dbReference>
<dbReference type="SUPFAM" id="SSF55424">
    <property type="entry name" value="FAD/NAD-linked reductases, dimerisation (C-terminal) domain"/>
    <property type="match status" value="1"/>
</dbReference>
<dbReference type="Proteomes" id="UP000004893">
    <property type="component" value="Unassembled WGS sequence"/>
</dbReference>
<evidence type="ECO:0000259" key="17">
    <source>
        <dbReference type="Pfam" id="PF02852"/>
    </source>
</evidence>
<comment type="similarity">
    <text evidence="2 16">Belongs to the class-I pyridine nucleotide-disulfide oxidoreductase family.</text>
</comment>
<dbReference type="SUPFAM" id="SSF51905">
    <property type="entry name" value="FAD/NAD(P)-binding domain"/>
    <property type="match status" value="1"/>
</dbReference>
<dbReference type="PANTHER" id="PTHR22912:SF217">
    <property type="entry name" value="DIHYDROLIPOYL DEHYDROGENASE"/>
    <property type="match status" value="1"/>
</dbReference>
<feature type="binding site" evidence="14">
    <location>
        <position position="267"/>
    </location>
    <ligand>
        <name>NAD(+)</name>
        <dbReference type="ChEBI" id="CHEBI:57540"/>
    </ligand>
</feature>
<dbReference type="RefSeq" id="WP_006443026.1">
    <property type="nucleotide sequence ID" value="NZ_CP036524.1"/>
</dbReference>
<comment type="cofactor">
    <cofactor evidence="14 16">
        <name>FAD</name>
        <dbReference type="ChEBI" id="CHEBI:57692"/>
    </cofactor>
    <text evidence="14 16">Binds 1 FAD per subunit.</text>
</comment>
<dbReference type="InterPro" id="IPR001100">
    <property type="entry name" value="Pyr_nuc-diS_OxRdtase"/>
</dbReference>
<dbReference type="Gene3D" id="3.30.390.30">
    <property type="match status" value="1"/>
</dbReference>
<reference evidence="19" key="2">
    <citation type="submission" date="2013-06" db="EMBL/GenBank/DDBJ databases">
        <title>Draft genome sequence of Clostridium hylemonae (DSM 15053).</title>
        <authorList>
            <person name="Sudarsanam P."/>
            <person name="Ley R."/>
            <person name="Guruge J."/>
            <person name="Turnbaugh P.J."/>
            <person name="Mahowald M."/>
            <person name="Liep D."/>
            <person name="Gordon J."/>
        </authorList>
    </citation>
    <scope>NUCLEOTIDE SEQUENCE</scope>
    <source>
        <strain evidence="19">DSM 15053</strain>
    </source>
</reference>
<dbReference type="InterPro" id="IPR012999">
    <property type="entry name" value="Pyr_OxRdtase_I_AS"/>
</dbReference>
<evidence type="ECO:0000313" key="19">
    <source>
        <dbReference type="EMBL" id="EEG74419.1"/>
    </source>
</evidence>
<dbReference type="PIRSF" id="PIRSF000350">
    <property type="entry name" value="Mercury_reductase_MerA"/>
    <property type="match status" value="1"/>
</dbReference>
<proteinExistence type="inferred from homology"/>
<feature type="domain" description="FAD/NAD(P)-binding" evidence="18">
    <location>
        <begin position="10"/>
        <end position="323"/>
    </location>
</feature>
<keyword evidence="10" id="KW-1015">Disulfide bond</keyword>
<dbReference type="InterPro" id="IPR004099">
    <property type="entry name" value="Pyr_nucl-diS_OxRdtase_dimer"/>
</dbReference>
<evidence type="ECO:0000256" key="13">
    <source>
        <dbReference type="PIRSR" id="PIRSR000350-2"/>
    </source>
</evidence>
<evidence type="ECO:0000313" key="20">
    <source>
        <dbReference type="Proteomes" id="UP000004893"/>
    </source>
</evidence>
<dbReference type="PROSITE" id="PS00076">
    <property type="entry name" value="PYRIDINE_REDOX_1"/>
    <property type="match status" value="1"/>
</dbReference>
<keyword evidence="11 16" id="KW-0676">Redox-active center</keyword>
<evidence type="ECO:0000256" key="10">
    <source>
        <dbReference type="ARBA" id="ARBA00023157"/>
    </source>
</evidence>
<keyword evidence="9 14" id="KW-0520">NAD</keyword>
<dbReference type="Pfam" id="PF02852">
    <property type="entry name" value="Pyr_redox_dim"/>
    <property type="match status" value="1"/>
</dbReference>
<dbReference type="GO" id="GO:0004148">
    <property type="term" value="F:dihydrolipoyl dehydrogenase (NADH) activity"/>
    <property type="evidence" value="ECO:0007669"/>
    <property type="project" value="UniProtKB-EC"/>
</dbReference>
<name>C0C0T2_9FIRM</name>
<evidence type="ECO:0000256" key="12">
    <source>
        <dbReference type="ARBA" id="ARBA00049187"/>
    </source>
</evidence>
<feature type="active site" description="Proton acceptor" evidence="13">
    <location>
        <position position="439"/>
    </location>
</feature>
<dbReference type="EMBL" id="ABYI02000020">
    <property type="protein sequence ID" value="EEG74419.1"/>
    <property type="molecule type" value="Genomic_DNA"/>
</dbReference>
<evidence type="ECO:0000256" key="6">
    <source>
        <dbReference type="ARBA" id="ARBA00022630"/>
    </source>
</evidence>
<evidence type="ECO:0000256" key="8">
    <source>
        <dbReference type="ARBA" id="ARBA00023002"/>
    </source>
</evidence>
<dbReference type="InterPro" id="IPR006258">
    <property type="entry name" value="Lipoamide_DH"/>
</dbReference>
<dbReference type="NCBIfam" id="TIGR01350">
    <property type="entry name" value="lipoamide_DH"/>
    <property type="match status" value="1"/>
</dbReference>
<evidence type="ECO:0000256" key="5">
    <source>
        <dbReference type="ARBA" id="ARBA00022490"/>
    </source>
</evidence>
<feature type="domain" description="Pyridine nucleotide-disulphide oxidoreductase dimerisation" evidence="17">
    <location>
        <begin position="342"/>
        <end position="450"/>
    </location>
</feature>
<dbReference type="Pfam" id="PF07992">
    <property type="entry name" value="Pyr_redox_2"/>
    <property type="match status" value="1"/>
</dbReference>
<comment type="catalytic activity">
    <reaction evidence="12 16">
        <text>N(6)-[(R)-dihydrolipoyl]-L-lysyl-[protein] + NAD(+) = N(6)-[(R)-lipoyl]-L-lysyl-[protein] + NADH + H(+)</text>
        <dbReference type="Rhea" id="RHEA:15045"/>
        <dbReference type="Rhea" id="RHEA-COMP:10474"/>
        <dbReference type="Rhea" id="RHEA-COMP:10475"/>
        <dbReference type="ChEBI" id="CHEBI:15378"/>
        <dbReference type="ChEBI" id="CHEBI:57540"/>
        <dbReference type="ChEBI" id="CHEBI:57945"/>
        <dbReference type="ChEBI" id="CHEBI:83099"/>
        <dbReference type="ChEBI" id="CHEBI:83100"/>
        <dbReference type="EC" id="1.8.1.4"/>
    </reaction>
</comment>
<comment type="caution">
    <text evidence="19">The sequence shown here is derived from an EMBL/GenBank/DDBJ whole genome shotgun (WGS) entry which is preliminary data.</text>
</comment>
<evidence type="ECO:0000256" key="11">
    <source>
        <dbReference type="ARBA" id="ARBA00023284"/>
    </source>
</evidence>
<keyword evidence="5" id="KW-0963">Cytoplasm</keyword>
<keyword evidence="14" id="KW-0547">Nucleotide-binding</keyword>
<dbReference type="InterPro" id="IPR050151">
    <property type="entry name" value="Class-I_Pyr_Nuc-Dis_Oxidored"/>
</dbReference>
<evidence type="ECO:0000256" key="4">
    <source>
        <dbReference type="ARBA" id="ARBA00016961"/>
    </source>
</evidence>
<evidence type="ECO:0000256" key="9">
    <source>
        <dbReference type="ARBA" id="ARBA00023027"/>
    </source>
</evidence>
<comment type="subcellular location">
    <subcellularLocation>
        <location evidence="1">Cytoplasm</location>
    </subcellularLocation>
</comment>
<dbReference type="Gene3D" id="3.50.50.60">
    <property type="entry name" value="FAD/NAD(P)-binding domain"/>
    <property type="match status" value="2"/>
</dbReference>
<sequence length="463" mass="49298">MEDNRVKEEFDLIVVGGGPGGYSAAITAAKKGLSVVLFEGGHIGGTCLNVGCIPTKYLLDKAAAMEKVRALTKQNIFKECGLFSFRKIQKGRKEVVDKLVAGVDHLLKVNNVKVVRGFASVSAPGEAECGGQVYKGRDLIIATGSVSASIPIQGAEYTITSTEALELEKVPARLVVIGGGVIGMELASAYSSLGSEVTVIEVLPELFPAEDRQAVAYMTRSLKKRGIHILCGTKVQKVEKTKDRFRVIYEGEENGQADADVVLMATGRKPNLNGIDTGAAGIALTAKGEIQVDEYMETSVPHIYAIGDAAGGYQLAHAAYAEGEAAVRNITSRREPADLRVMPRCIYTMPAFAAVGMSAAKAEEEGIAAVTGEFAYSANGMALAEGADGLVRVVMDRERKTTLGVHITGENAPEMIAFASEAVRNKTTLDEWERMIVAHPSLSEMIREAALDCFGKSVHKAVK</sequence>
<dbReference type="STRING" id="553973.CLOHYLEM_05686"/>
<feature type="binding site" evidence="14">
    <location>
        <position position="56"/>
    </location>
    <ligand>
        <name>FAD</name>
        <dbReference type="ChEBI" id="CHEBI:57692"/>
    </ligand>
</feature>
<dbReference type="eggNOG" id="COG1249">
    <property type="taxonomic scope" value="Bacteria"/>
</dbReference>
<feature type="binding site" evidence="14">
    <location>
        <begin position="143"/>
        <end position="145"/>
    </location>
    <ligand>
        <name>FAD</name>
        <dbReference type="ChEBI" id="CHEBI:57692"/>
    </ligand>
</feature>
<keyword evidence="6 16" id="KW-0285">Flavoprotein</keyword>
<dbReference type="GO" id="GO:0050660">
    <property type="term" value="F:flavin adenine dinucleotide binding"/>
    <property type="evidence" value="ECO:0007669"/>
    <property type="project" value="InterPro"/>
</dbReference>
<dbReference type="InterPro" id="IPR036188">
    <property type="entry name" value="FAD/NAD-bd_sf"/>
</dbReference>
<dbReference type="HOGENOM" id="CLU_016755_0_3_9"/>
<evidence type="ECO:0000256" key="1">
    <source>
        <dbReference type="ARBA" id="ARBA00004496"/>
    </source>
</evidence>
<evidence type="ECO:0000256" key="3">
    <source>
        <dbReference type="ARBA" id="ARBA00012608"/>
    </source>
</evidence>
<dbReference type="AlphaFoldDB" id="C0C0T2"/>
<dbReference type="InterPro" id="IPR016156">
    <property type="entry name" value="FAD/NAD-linked_Rdtase_dimer_sf"/>
</dbReference>
<protein>
    <recommendedName>
        <fullName evidence="4 16">Dihydrolipoyl dehydrogenase</fullName>
        <ecNumber evidence="3 16">1.8.1.4</ecNumber>
    </recommendedName>
</protein>
<feature type="binding site" evidence="14">
    <location>
        <position position="308"/>
    </location>
    <ligand>
        <name>FAD</name>
        <dbReference type="ChEBI" id="CHEBI:57692"/>
    </ligand>
</feature>
<dbReference type="InterPro" id="IPR023753">
    <property type="entry name" value="FAD/NAD-binding_dom"/>
</dbReference>
<evidence type="ECO:0000256" key="2">
    <source>
        <dbReference type="ARBA" id="ARBA00007532"/>
    </source>
</evidence>